<dbReference type="InterPro" id="IPR057326">
    <property type="entry name" value="KR_dom"/>
</dbReference>
<feature type="region of interest" description="Disordered" evidence="7">
    <location>
        <begin position="3398"/>
        <end position="3422"/>
    </location>
</feature>
<feature type="domain" description="Ketosynthase family 3 (KS3)" evidence="9">
    <location>
        <begin position="2"/>
        <end position="418"/>
    </location>
</feature>
<keyword evidence="1" id="KW-0596">Phosphopantetheine</keyword>
<dbReference type="CDD" id="cd05195">
    <property type="entry name" value="enoyl_red"/>
    <property type="match status" value="1"/>
</dbReference>
<dbReference type="Gene3D" id="3.40.47.10">
    <property type="match status" value="2"/>
</dbReference>
<dbReference type="PROSITE" id="PS01162">
    <property type="entry name" value="QOR_ZETA_CRYSTAL"/>
    <property type="match status" value="1"/>
</dbReference>
<keyword evidence="12" id="KW-1185">Reference proteome</keyword>
<accession>A0ABV9DRI4</accession>
<feature type="domain" description="Ketosynthase family 3 (KS3)" evidence="9">
    <location>
        <begin position="1167"/>
        <end position="1593"/>
    </location>
</feature>
<dbReference type="SUPFAM" id="SSF53901">
    <property type="entry name" value="Thiolase-like"/>
    <property type="match status" value="2"/>
</dbReference>
<dbReference type="InterPro" id="IPR013154">
    <property type="entry name" value="ADH-like_N"/>
</dbReference>
<dbReference type="Pfam" id="PF00698">
    <property type="entry name" value="Acyl_transf_1"/>
    <property type="match status" value="2"/>
</dbReference>
<dbReference type="PROSITE" id="PS00012">
    <property type="entry name" value="PHOSPHOPANTETHEINE"/>
    <property type="match status" value="1"/>
</dbReference>
<dbReference type="Proteomes" id="UP001595923">
    <property type="component" value="Unassembled WGS sequence"/>
</dbReference>
<dbReference type="Gene3D" id="3.40.50.720">
    <property type="entry name" value="NAD(P)-binding Rossmann-like Domain"/>
    <property type="match status" value="3"/>
</dbReference>
<dbReference type="Pfam" id="PF08240">
    <property type="entry name" value="ADH_N"/>
    <property type="match status" value="1"/>
</dbReference>
<feature type="region of interest" description="Disordered" evidence="7">
    <location>
        <begin position="2435"/>
        <end position="2455"/>
    </location>
</feature>
<dbReference type="InterPro" id="IPR001227">
    <property type="entry name" value="Ac_transferase_dom_sf"/>
</dbReference>
<dbReference type="Pfam" id="PF08659">
    <property type="entry name" value="KR"/>
    <property type="match status" value="1"/>
</dbReference>
<feature type="domain" description="Carrier" evidence="8">
    <location>
        <begin position="3220"/>
        <end position="3295"/>
    </location>
</feature>
<keyword evidence="2" id="KW-0597">Phosphoprotein</keyword>
<dbReference type="SUPFAM" id="SSF52151">
    <property type="entry name" value="FabD/lysophospholipase-like"/>
    <property type="match status" value="2"/>
</dbReference>
<feature type="compositionally biased region" description="Pro residues" evidence="7">
    <location>
        <begin position="574"/>
        <end position="586"/>
    </location>
</feature>
<dbReference type="InterPro" id="IPR036736">
    <property type="entry name" value="ACP-like_sf"/>
</dbReference>
<dbReference type="SUPFAM" id="SSF47336">
    <property type="entry name" value="ACP-like"/>
    <property type="match status" value="2"/>
</dbReference>
<dbReference type="PROSITE" id="PS52004">
    <property type="entry name" value="KS3_2"/>
    <property type="match status" value="2"/>
</dbReference>
<keyword evidence="4" id="KW-0511">Multifunctional enzyme</keyword>
<evidence type="ECO:0000256" key="1">
    <source>
        <dbReference type="ARBA" id="ARBA00022450"/>
    </source>
</evidence>
<dbReference type="InterPro" id="IPR006162">
    <property type="entry name" value="Ppantetheine_attach_site"/>
</dbReference>
<evidence type="ECO:0000259" key="8">
    <source>
        <dbReference type="PROSITE" id="PS50075"/>
    </source>
</evidence>
<keyword evidence="5" id="KW-0012">Acyltransferase</keyword>
<dbReference type="InterPro" id="IPR020841">
    <property type="entry name" value="PKS_Beta-ketoAc_synthase_dom"/>
</dbReference>
<dbReference type="SMART" id="SM00823">
    <property type="entry name" value="PKS_PP"/>
    <property type="match status" value="2"/>
</dbReference>
<feature type="active site" description="Proton donor; for dehydratase activity" evidence="6">
    <location>
        <position position="2300"/>
    </location>
</feature>
<dbReference type="SUPFAM" id="SSF51735">
    <property type="entry name" value="NAD(P)-binding Rossmann-fold domains"/>
    <property type="match status" value="3"/>
</dbReference>
<feature type="compositionally biased region" description="Low complexity" evidence="7">
    <location>
        <begin position="1030"/>
        <end position="1053"/>
    </location>
</feature>
<dbReference type="PROSITE" id="PS00606">
    <property type="entry name" value="KS3_1"/>
    <property type="match status" value="1"/>
</dbReference>
<dbReference type="EMBL" id="JBHSFQ010000003">
    <property type="protein sequence ID" value="MFC4561003.1"/>
    <property type="molecule type" value="Genomic_DNA"/>
</dbReference>
<dbReference type="CDD" id="cd08956">
    <property type="entry name" value="KR_3_FAS_SDR_x"/>
    <property type="match status" value="1"/>
</dbReference>
<feature type="compositionally biased region" description="Low complexity" evidence="7">
    <location>
        <begin position="3303"/>
        <end position="3322"/>
    </location>
</feature>
<dbReference type="Pfam" id="PF14765">
    <property type="entry name" value="PS-DH"/>
    <property type="match status" value="1"/>
</dbReference>
<dbReference type="SMART" id="SM00826">
    <property type="entry name" value="PKS_DH"/>
    <property type="match status" value="1"/>
</dbReference>
<dbReference type="Pfam" id="PF22621">
    <property type="entry name" value="CurL-like_PKS_C"/>
    <property type="match status" value="1"/>
</dbReference>
<reference evidence="12" key="1">
    <citation type="journal article" date="2019" name="Int. J. Syst. Evol. Microbiol.">
        <title>The Global Catalogue of Microorganisms (GCM) 10K type strain sequencing project: providing services to taxonomists for standard genome sequencing and annotation.</title>
        <authorList>
            <consortium name="The Broad Institute Genomics Platform"/>
            <consortium name="The Broad Institute Genome Sequencing Center for Infectious Disease"/>
            <person name="Wu L."/>
            <person name="Ma J."/>
        </authorList>
    </citation>
    <scope>NUCLEOTIDE SEQUENCE [LARGE SCALE GENOMIC DNA]</scope>
    <source>
        <strain evidence="12">XZYJ18</strain>
    </source>
</reference>
<evidence type="ECO:0000256" key="4">
    <source>
        <dbReference type="ARBA" id="ARBA00023268"/>
    </source>
</evidence>
<feature type="region of interest" description="Disordered" evidence="7">
    <location>
        <begin position="3302"/>
        <end position="3329"/>
    </location>
</feature>
<gene>
    <name evidence="11" type="ORF">ACFO4E_03930</name>
</gene>
<dbReference type="InterPro" id="IPR014043">
    <property type="entry name" value="Acyl_transferase_dom"/>
</dbReference>
<dbReference type="Pfam" id="PF21089">
    <property type="entry name" value="PKS_DH_N"/>
    <property type="match status" value="1"/>
</dbReference>
<dbReference type="Gene3D" id="3.10.129.110">
    <property type="entry name" value="Polyketide synthase dehydratase"/>
    <property type="match status" value="1"/>
</dbReference>
<dbReference type="SMART" id="SM00825">
    <property type="entry name" value="PKS_KS"/>
    <property type="match status" value="2"/>
</dbReference>
<dbReference type="InterPro" id="IPR032821">
    <property type="entry name" value="PKS_assoc"/>
</dbReference>
<evidence type="ECO:0000259" key="9">
    <source>
        <dbReference type="PROSITE" id="PS52004"/>
    </source>
</evidence>
<feature type="compositionally biased region" description="Low complexity" evidence="7">
    <location>
        <begin position="1611"/>
        <end position="1636"/>
    </location>
</feature>
<dbReference type="Pfam" id="PF00550">
    <property type="entry name" value="PP-binding"/>
    <property type="match status" value="2"/>
</dbReference>
<feature type="domain" description="Carrier" evidence="8">
    <location>
        <begin position="1075"/>
        <end position="1150"/>
    </location>
</feature>
<feature type="region of interest" description="C-terminal hotdog fold" evidence="6">
    <location>
        <begin position="2239"/>
        <end position="2378"/>
    </location>
</feature>
<name>A0ABV9DRI4_9ACTN</name>
<dbReference type="InterPro" id="IPR049552">
    <property type="entry name" value="PKS_DH_N"/>
</dbReference>
<dbReference type="InterPro" id="IPR009081">
    <property type="entry name" value="PP-bd_ACP"/>
</dbReference>
<dbReference type="InterPro" id="IPR013968">
    <property type="entry name" value="PKS_KR"/>
</dbReference>
<evidence type="ECO:0000256" key="3">
    <source>
        <dbReference type="ARBA" id="ARBA00022679"/>
    </source>
</evidence>
<evidence type="ECO:0000256" key="5">
    <source>
        <dbReference type="ARBA" id="ARBA00023315"/>
    </source>
</evidence>
<dbReference type="InterPro" id="IPR014030">
    <property type="entry name" value="Ketoacyl_synth_N"/>
</dbReference>
<organism evidence="11 12">
    <name type="scientific">Nocardiopsis mangrovi</name>
    <dbReference type="NCBI Taxonomy" id="1179818"/>
    <lineage>
        <taxon>Bacteria</taxon>
        <taxon>Bacillati</taxon>
        <taxon>Actinomycetota</taxon>
        <taxon>Actinomycetes</taxon>
        <taxon>Streptosporangiales</taxon>
        <taxon>Nocardiopsidaceae</taxon>
        <taxon>Nocardiopsis</taxon>
    </lineage>
</organism>
<dbReference type="Pfam" id="PF00109">
    <property type="entry name" value="ketoacyl-synt"/>
    <property type="match status" value="2"/>
</dbReference>
<proteinExistence type="predicted"/>
<protein>
    <submittedName>
        <fullName evidence="11">Type I polyketide synthase</fullName>
    </submittedName>
</protein>
<evidence type="ECO:0000256" key="2">
    <source>
        <dbReference type="ARBA" id="ARBA00022553"/>
    </source>
</evidence>
<dbReference type="InterPro" id="IPR014031">
    <property type="entry name" value="Ketoacyl_synth_C"/>
</dbReference>
<dbReference type="SMART" id="SM00822">
    <property type="entry name" value="PKS_KR"/>
    <property type="match status" value="1"/>
</dbReference>
<dbReference type="SMART" id="SM01294">
    <property type="entry name" value="PKS_PP_betabranch"/>
    <property type="match status" value="1"/>
</dbReference>
<sequence length="3436" mass="350516">MEAAIAVIGMACRFPGAAGPGAFWRLLADGASAVGEVPDDRGDLRRAAGGPRRGGFLDRVDAFDAGFFGIAPREAAAMDPQQRLMLELGWEALEDSGTVPAALSGTATGVFVGAMADDYAALIHRRGPAAITRHTATGLHRGAIANRLSYVLGVCGPSVAVDAGQASGLVAVHMACESLRTGESRVALAGAVSLILAAESGIGMAEFGALSPDGRCYTFDARANGYVRGEGGGVVVLKPLDAAVADGDDVLCVIRGSAVNNDGATDGLTVPSAVAQAAVLRRAWRNAAADPADAQYVELHGTGTPVGDPVEAAALGAVLGASRRAQHPLAVGSAKTNIGHLEGAAGIAGLIKAALSIRNRALPPSLNFAAAHPRIDLERLRLRVQTSLDAWPAPDRPLLAGVSAFGMGGTNCHMVLGEPPSAGTRPSPPPEHPGTARRPPDAAHGGPGPAGAPPERGADPAPPGAAAPAVPTPRTGHHPHAPGAVPMAAAPAKDAGAAGDRPSGAAEMSAAPTRPSGARPAVRPPAPSTGSEQARVAELRHRGPAPAGDEAGRSPAAPGGARPERAEGVSPAGPAAPEPPPGPCPVPWIVSGETDEALRAQARHLREHAAAHPADASTDIAFSLATGRSALRHRAVVIGAGRDRLVRGLDSVDAGVPDPRVVRGTHAPGDPPVPAAFLFAGQGAQRVGMGRDLYAAFPVFAQALDEACAHLDPHLGRSLRDTMFGDAEALDRTLFTQPALFAFGVALARQLGAWGVRPVAVAGHSIGELTAAHVAGAFSLPDAAALVCARARLMDGLPAGGAMAAVNAPEADVVSAIGDDTDRLGVAAVNGPEATVVSGAAGAVDRVAAHFAARGVRVRRLRVGAACHSPLMDPMLPEFRAAAERCAFHPPAIPVVSNVTGGPASTGLLTADHWVRHVRAPVRFARGVNALHAAGARAFVEVSPDGVLSAMVRGALPPGAAATAVATQDTRRSGPEALVRALGRLHAAGAAVDWPAFFAGSGARRVRLPTYAWQRRRYWFTDHVAARPAGAPAASADPVGAVPVPGRAPAPARDGGERPEPLAGLAALDAGSRIRRATQWVRAEAAAIAGHGSADAVDPERTFKDLGFDSLSAVDLRERLRASGGVDLPPTVVFDHPTPAALARHLCELLMGAGPADTPAGAHAPTGEPIAIVGMACRYPGGVRSPEDLWRLVAEGGDAITAFPEDRGWNLDDLVGSGADRPGRSRVRLGGFLDDAGGFDAAFFGISPREALAMDPQQRQLLEVSWEAVERAGIGPASLRGSRTGVYTGAMNHGYGPRPHEATGEVEGFLLTGGTGGVLSGRVAYTLGLEGPAVTVDTACSSSLVAVHLAAQALRGGECALALAGGVAVMAHPGMFTEFSRQRGLAPDGRCKPFAAGADGTAWAEGAGVLVLERLSDARRNGRRVLAVLRGSAVNQDGASNGLTAPNGPSQEKVIRQALAGAGLAAADVDAVEAHGTGTALGDPIEATALIAAYGRGRDAGRPLRLGSLKSNIGHAQAAAGVGGVIKMVQALRHDLLPATLHIDEPTPHVDWSGGSVELLREGTPWPKGDRPRRAGVSSFGISGTNAHVVIEEAPEADRSGAAPPADRTVPGAAGPARAGAPRAPAPAPAEGAAPEGGDRVLPWALSARSAAALREQAARLRDAVRRGPAVGNADIGHALAVSRSALEHRAVVVARDRAGFLDGLDALARGVPAAGVVTSRPDRPEGARAPARRAPVFVFPGQGAQWTGMAAELAGASPVFRAAMAECADALEPHTGWSLMDVVRGGGDAPSAQRVDVVQPLLWAVMVALAREWRALGVEPAAVIGHSQGEAAAAVVAGALSVADAAAVVALRSRAVRDRAGPGAMASVPLPAGAVERLLRDLPGGLHIAAYNGPAATVVAGAPGTVAALVAKCAAEGVAARAIDVGYASHTPHMEHLRDDIVGPLAHIAPTRPSVPFVSTVTGAPVDGPDLDAGYWFGNLRRPVRFADGVRCLAASGHDLFIEVSPHPVLTVAIEGLLEEAGAPGTAVASLRRGEGGRARLLASAAEAFAQGADVDWAVPFAGCGVQRVDLPVYPFQHEHYWLSGPAAPGDPGSLGVAAADHPLLGGVLRLADGGGTVFTARLSHRTHPWLADHRVAGTATLPATALVELATRAGDRVGAGYLDELVVEAPLILPEQGALQIQAVVEPPGTAGRRAFTVHARPDGDEHEPWLRHASGTLAGGPRPPARPMAEWPPAGAEPIDVDAAYDTLADRGYGYGPAFRGLRAAWRRGTEVFAEVALPEGQRAAAPAFGLHPALLDAALHPLLLASDAGRDGTVRLPFAWGGVRLHAEGATALRVRWSPAGAAGTAVEATDPAGTPVLSVDAMVAQPVARDRLAVRARTGDALFGVDWIAAALPDPPDTPVCAAIRMGRPPAAAPVSAAVPEVARTWFPPAAGPGPAAGRRHPPESASGALAGMPVHADLSALRSAVDSGAPAPGLVVVDCRGALVPSHDTAAAAHVVLGRLLELVRSWTADPRFGESRLAVLTSGAVAAAPGDSVPELAQSPVWGLLRSAQIEHPGRYVLIDTDATPESRRTLVRAAFGGEPQVALRRGSALVPRLARVVADELVPAGHGGGPWRLDTAAPGTLDALRLLPAPEAGAPLAFGEVRIAVRAAGLNFRDVLIALDMCPGEKDMGSEGAGVVIETGPGVTGLAPGDHVMGLFDRSFGPVAVADWRTIVRVPEGWTFAEAAAVPVVFLTAYLALVDMAGLRPGETVLIHAAAGGVGTAAVQLARHLGAEVYATAHPDKWDTLRAMGIDDRHIASSRTLDFERLFRGATDGRGVDVLLDALSGPFVDASLRSMAPGGRFVEMGKTDVRDPGAVEAAHPGLRYRVVDLPRVSPDRIRSALASVMSLFQQGALTPPRITAWDIRRAPEAFHHLQQARHTGKVVLTVPRPPDPSGTVLVTGGTGTLGSLVARHLVEEHGIRHLLLTGRRGAEAPGAAELRADLGRLGARVEVAACDIADPKALSSLLDTVPPEHPLTAVVHAAGVLDDATIASLSTDRLDRVLRPKLDAALHLHDETAGRDVAAFVLFSSAVGVLGGAGQGGYAAANTALDALAHHRHARGLPATSLSWGLWAQASGMTGAMTAADRDRLARGGIGLLSTERALALLDTALLLQRPHLVPLRLDAAAAAGQVPAVLSGLLGGARARSLVSAADVARTDLPGRLAALVGPERERMLLDLVREQAARVLGHGGPDHVHPDRPFSAGGFDSLTSVELRNRLSAATGLRLSPTLLFDHPTPAAVSRELLAGLLPGGTAAGGAPAPAGATSARAGSAAPAGGAGPGLADARRALDSIPLDRLKASGLLDALLELARPKEDAPERARRPHDTDTGAIDAMTIDDLVHLALDRADGTAAHEVAGPTGRHARADPADPARPADAVAATDIGASGGDA</sequence>
<dbReference type="PANTHER" id="PTHR43775">
    <property type="entry name" value="FATTY ACID SYNTHASE"/>
    <property type="match status" value="1"/>
</dbReference>
<dbReference type="InterPro" id="IPR011032">
    <property type="entry name" value="GroES-like_sf"/>
</dbReference>
<evidence type="ECO:0000256" key="7">
    <source>
        <dbReference type="SAM" id="MobiDB-lite"/>
    </source>
</evidence>
<dbReference type="InterPro" id="IPR050091">
    <property type="entry name" value="PKS_NRPS_Biosynth_Enz"/>
</dbReference>
<dbReference type="Gene3D" id="3.90.180.10">
    <property type="entry name" value="Medium-chain alcohol dehydrogenases, catalytic domain"/>
    <property type="match status" value="1"/>
</dbReference>
<dbReference type="InterPro" id="IPR036291">
    <property type="entry name" value="NAD(P)-bd_dom_sf"/>
</dbReference>
<evidence type="ECO:0000313" key="11">
    <source>
        <dbReference type="EMBL" id="MFC4561003.1"/>
    </source>
</evidence>
<dbReference type="SMART" id="SM00829">
    <property type="entry name" value="PKS_ER"/>
    <property type="match status" value="1"/>
</dbReference>
<dbReference type="Pfam" id="PF02801">
    <property type="entry name" value="Ketoacyl-synt_C"/>
    <property type="match status" value="2"/>
</dbReference>
<dbReference type="InterPro" id="IPR049900">
    <property type="entry name" value="PKS_mFAS_DH"/>
</dbReference>
<dbReference type="SUPFAM" id="SSF50129">
    <property type="entry name" value="GroES-like"/>
    <property type="match status" value="1"/>
</dbReference>
<dbReference type="InterPro" id="IPR020843">
    <property type="entry name" value="ER"/>
</dbReference>
<keyword evidence="3" id="KW-0808">Transferase</keyword>
<dbReference type="Gene3D" id="3.40.366.10">
    <property type="entry name" value="Malonyl-Coenzyme A Acyl Carrier Protein, domain 2"/>
    <property type="match status" value="2"/>
</dbReference>
<dbReference type="Pfam" id="PF13602">
    <property type="entry name" value="ADH_zinc_N_2"/>
    <property type="match status" value="1"/>
</dbReference>
<feature type="compositionally biased region" description="Low complexity" evidence="7">
    <location>
        <begin position="481"/>
        <end position="499"/>
    </location>
</feature>
<dbReference type="Gene3D" id="1.10.1200.10">
    <property type="entry name" value="ACP-like"/>
    <property type="match status" value="2"/>
</dbReference>
<dbReference type="InterPro" id="IPR016035">
    <property type="entry name" value="Acyl_Trfase/lysoPLipase"/>
</dbReference>
<dbReference type="InterPro" id="IPR018201">
    <property type="entry name" value="Ketoacyl_synth_AS"/>
</dbReference>
<dbReference type="InterPro" id="IPR020806">
    <property type="entry name" value="PKS_PP-bd"/>
</dbReference>
<dbReference type="SMART" id="SM00827">
    <property type="entry name" value="PKS_AT"/>
    <property type="match status" value="2"/>
</dbReference>
<dbReference type="Gene3D" id="3.30.70.3290">
    <property type="match status" value="2"/>
</dbReference>
<feature type="region of interest" description="Disordered" evidence="7">
    <location>
        <begin position="1030"/>
        <end position="1059"/>
    </location>
</feature>
<comment type="caution">
    <text evidence="11">The sequence shown here is derived from an EMBL/GenBank/DDBJ whole genome shotgun (WGS) entry which is preliminary data.</text>
</comment>
<evidence type="ECO:0000259" key="10">
    <source>
        <dbReference type="PROSITE" id="PS52019"/>
    </source>
</evidence>
<feature type="active site" description="Proton acceptor; for dehydratase activity" evidence="6">
    <location>
        <position position="2135"/>
    </location>
</feature>
<dbReference type="InterPro" id="IPR020807">
    <property type="entry name" value="PKS_DH"/>
</dbReference>
<dbReference type="SUPFAM" id="SSF55048">
    <property type="entry name" value="Probable ACP-binding domain of malonyl-CoA ACP transacylase"/>
    <property type="match status" value="2"/>
</dbReference>
<dbReference type="RefSeq" id="WP_378571627.1">
    <property type="nucleotide sequence ID" value="NZ_JBHSFQ010000003.1"/>
</dbReference>
<dbReference type="PROSITE" id="PS50075">
    <property type="entry name" value="CARRIER"/>
    <property type="match status" value="2"/>
</dbReference>
<feature type="region of interest" description="Disordered" evidence="7">
    <location>
        <begin position="1595"/>
        <end position="1637"/>
    </location>
</feature>
<dbReference type="InterPro" id="IPR049551">
    <property type="entry name" value="PKS_DH_C"/>
</dbReference>
<feature type="region of interest" description="N-terminal hotdog fold" evidence="6">
    <location>
        <begin position="2103"/>
        <end position="2227"/>
    </location>
</feature>
<dbReference type="InterPro" id="IPR016036">
    <property type="entry name" value="Malonyl_transacylase_ACP-bd"/>
</dbReference>
<dbReference type="InterPro" id="IPR016039">
    <property type="entry name" value="Thiolase-like"/>
</dbReference>
<feature type="region of interest" description="Disordered" evidence="7">
    <location>
        <begin position="413"/>
        <end position="590"/>
    </location>
</feature>
<dbReference type="InterPro" id="IPR042104">
    <property type="entry name" value="PKS_dehydratase_sf"/>
</dbReference>
<dbReference type="InterPro" id="IPR002364">
    <property type="entry name" value="Quin_OxRdtase/zeta-crystal_CS"/>
</dbReference>
<dbReference type="Pfam" id="PF16197">
    <property type="entry name" value="KAsynt_C_assoc"/>
    <property type="match status" value="2"/>
</dbReference>
<feature type="domain" description="PKS/mFAS DH" evidence="10">
    <location>
        <begin position="2103"/>
        <end position="2378"/>
    </location>
</feature>
<evidence type="ECO:0000313" key="12">
    <source>
        <dbReference type="Proteomes" id="UP001595923"/>
    </source>
</evidence>
<dbReference type="PROSITE" id="PS52019">
    <property type="entry name" value="PKS_MFAS_DH"/>
    <property type="match status" value="1"/>
</dbReference>
<evidence type="ECO:0000256" key="6">
    <source>
        <dbReference type="PROSITE-ProRule" id="PRU01363"/>
    </source>
</evidence>
<dbReference type="CDD" id="cd00833">
    <property type="entry name" value="PKS"/>
    <property type="match status" value="2"/>
</dbReference>
<dbReference type="PANTHER" id="PTHR43775:SF51">
    <property type="entry name" value="INACTIVE PHENOLPHTHIOCEROL SYNTHESIS POLYKETIDE SYNTHASE TYPE I PKS1-RELATED"/>
    <property type="match status" value="1"/>
</dbReference>